<reference evidence="2" key="1">
    <citation type="journal article" date="2020" name="Stud. Mycol.">
        <title>101 Dothideomycetes genomes: a test case for predicting lifestyles and emergence of pathogens.</title>
        <authorList>
            <person name="Haridas S."/>
            <person name="Albert R."/>
            <person name="Binder M."/>
            <person name="Bloem J."/>
            <person name="Labutti K."/>
            <person name="Salamov A."/>
            <person name="Andreopoulos B."/>
            <person name="Baker S."/>
            <person name="Barry K."/>
            <person name="Bills G."/>
            <person name="Bluhm B."/>
            <person name="Cannon C."/>
            <person name="Castanera R."/>
            <person name="Culley D."/>
            <person name="Daum C."/>
            <person name="Ezra D."/>
            <person name="Gonzalez J."/>
            <person name="Henrissat B."/>
            <person name="Kuo A."/>
            <person name="Liang C."/>
            <person name="Lipzen A."/>
            <person name="Lutzoni F."/>
            <person name="Magnuson J."/>
            <person name="Mondo S."/>
            <person name="Nolan M."/>
            <person name="Ohm R."/>
            <person name="Pangilinan J."/>
            <person name="Park H.-J."/>
            <person name="Ramirez L."/>
            <person name="Alfaro M."/>
            <person name="Sun H."/>
            <person name="Tritt A."/>
            <person name="Yoshinaga Y."/>
            <person name="Zwiers L.-H."/>
            <person name="Turgeon B."/>
            <person name="Goodwin S."/>
            <person name="Spatafora J."/>
            <person name="Crous P."/>
            <person name="Grigoriev I."/>
        </authorList>
    </citation>
    <scope>NUCLEOTIDE SEQUENCE</scope>
    <source>
        <strain evidence="2">CBS 122367</strain>
    </source>
</reference>
<feature type="chain" id="PRO_5026050497" description="Cyanovirin-N domain-containing protein" evidence="1">
    <location>
        <begin position="29"/>
        <end position="128"/>
    </location>
</feature>
<dbReference type="Proteomes" id="UP000799291">
    <property type="component" value="Unassembled WGS sequence"/>
</dbReference>
<dbReference type="EMBL" id="MU005577">
    <property type="protein sequence ID" value="KAF2686181.1"/>
    <property type="molecule type" value="Genomic_DNA"/>
</dbReference>
<evidence type="ECO:0008006" key="4">
    <source>
        <dbReference type="Google" id="ProtNLM"/>
    </source>
</evidence>
<dbReference type="OrthoDB" id="2910287at2759"/>
<evidence type="ECO:0000313" key="3">
    <source>
        <dbReference type="Proteomes" id="UP000799291"/>
    </source>
</evidence>
<feature type="signal peptide" evidence="1">
    <location>
        <begin position="1"/>
        <end position="28"/>
    </location>
</feature>
<keyword evidence="3" id="KW-1185">Reference proteome</keyword>
<organism evidence="2 3">
    <name type="scientific">Lentithecium fluviatile CBS 122367</name>
    <dbReference type="NCBI Taxonomy" id="1168545"/>
    <lineage>
        <taxon>Eukaryota</taxon>
        <taxon>Fungi</taxon>
        <taxon>Dikarya</taxon>
        <taxon>Ascomycota</taxon>
        <taxon>Pezizomycotina</taxon>
        <taxon>Dothideomycetes</taxon>
        <taxon>Pleosporomycetidae</taxon>
        <taxon>Pleosporales</taxon>
        <taxon>Massarineae</taxon>
        <taxon>Lentitheciaceae</taxon>
        <taxon>Lentithecium</taxon>
    </lineage>
</organism>
<protein>
    <recommendedName>
        <fullName evidence="4">Cyanovirin-N domain-containing protein</fullName>
    </recommendedName>
</protein>
<keyword evidence="1" id="KW-0732">Signal</keyword>
<evidence type="ECO:0000313" key="2">
    <source>
        <dbReference type="EMBL" id="KAF2686181.1"/>
    </source>
</evidence>
<evidence type="ECO:0000256" key="1">
    <source>
        <dbReference type="SAM" id="SignalP"/>
    </source>
</evidence>
<proteinExistence type="predicted"/>
<dbReference type="AlphaFoldDB" id="A0A6G1J7I9"/>
<name>A0A6G1J7I9_9PLEO</name>
<gene>
    <name evidence="2" type="ORF">K458DRAFT_402683</name>
</gene>
<sequence length="128" mass="13707">MHIHAPFTATLLLSLLALFTTLSTSAPATPVGLPGAVYLCSGPNWSGQSPSESGKCMHLSFKQIKSIGPDTATACALFATNDCHGWLTPHRDLTLDDQTFGSTAIWYPGGGDGWRNFGSIKCWYSLDE</sequence>
<accession>A0A6G1J7I9</accession>